<dbReference type="OrthoDB" id="2633577at2"/>
<gene>
    <name evidence="1" type="ORF">D3H35_18335</name>
</gene>
<keyword evidence="2" id="KW-1185">Reference proteome</keyword>
<proteinExistence type="predicted"/>
<dbReference type="Proteomes" id="UP000266340">
    <property type="component" value="Unassembled WGS sequence"/>
</dbReference>
<reference evidence="1 2" key="1">
    <citation type="submission" date="2018-09" db="EMBL/GenBank/DDBJ databases">
        <title>Cohnella cavernae sp. nov., isolated from a karst cave.</title>
        <authorList>
            <person name="Zhu H."/>
        </authorList>
    </citation>
    <scope>NUCLEOTIDE SEQUENCE [LARGE SCALE GENOMIC DNA]</scope>
    <source>
        <strain evidence="1 2">K2E09-144</strain>
    </source>
</reference>
<dbReference type="AlphaFoldDB" id="A0A398CN14"/>
<dbReference type="EMBL" id="QXJM01000039">
    <property type="protein sequence ID" value="RIE02639.1"/>
    <property type="molecule type" value="Genomic_DNA"/>
</dbReference>
<organism evidence="1 2">
    <name type="scientific">Cohnella faecalis</name>
    <dbReference type="NCBI Taxonomy" id="2315694"/>
    <lineage>
        <taxon>Bacteria</taxon>
        <taxon>Bacillati</taxon>
        <taxon>Bacillota</taxon>
        <taxon>Bacilli</taxon>
        <taxon>Bacillales</taxon>
        <taxon>Paenibacillaceae</taxon>
        <taxon>Cohnella</taxon>
    </lineage>
</organism>
<accession>A0A398CN14</accession>
<sequence length="103" mass="12017">MKMGQEKHSAPLPTARSIRRACSNELYRTAKRLKQYVPADKMEQAEKLYVKRVIGHLLWIADNRSNRKALADWWEKEVSAEIAELWNVDRTRLSEAFRQAFGG</sequence>
<evidence type="ECO:0000313" key="2">
    <source>
        <dbReference type="Proteomes" id="UP000266340"/>
    </source>
</evidence>
<name>A0A398CN14_9BACL</name>
<evidence type="ECO:0000313" key="1">
    <source>
        <dbReference type="EMBL" id="RIE02639.1"/>
    </source>
</evidence>
<protein>
    <submittedName>
        <fullName evidence="1">Dehydrogenase</fullName>
    </submittedName>
</protein>
<comment type="caution">
    <text evidence="1">The sequence shown here is derived from an EMBL/GenBank/DDBJ whole genome shotgun (WGS) entry which is preliminary data.</text>
</comment>